<feature type="chain" id="PRO_5039505756" evidence="2">
    <location>
        <begin position="20"/>
        <end position="167"/>
    </location>
</feature>
<keyword evidence="2" id="KW-0732">Signal</keyword>
<evidence type="ECO:0000313" key="3">
    <source>
        <dbReference type="EMBL" id="AEF93436.1"/>
    </source>
</evidence>
<feature type="compositionally biased region" description="Low complexity" evidence="1">
    <location>
        <begin position="148"/>
        <end position="167"/>
    </location>
</feature>
<dbReference type="KEGG" id="dca:Desca_0544"/>
<feature type="compositionally biased region" description="Polar residues" evidence="1">
    <location>
        <begin position="28"/>
        <end position="37"/>
    </location>
</feature>
<feature type="region of interest" description="Disordered" evidence="1">
    <location>
        <begin position="139"/>
        <end position="167"/>
    </location>
</feature>
<protein>
    <submittedName>
        <fullName evidence="3">Fis family transcriptional regulator</fullName>
    </submittedName>
</protein>
<dbReference type="Proteomes" id="UP000009226">
    <property type="component" value="Chromosome"/>
</dbReference>
<dbReference type="EMBL" id="CP002736">
    <property type="protein sequence ID" value="AEF93436.1"/>
    <property type="molecule type" value="Genomic_DNA"/>
</dbReference>
<proteinExistence type="predicted"/>
<organism evidence="3 4">
    <name type="scientific">Desulfotomaculum nigrificans (strain DSM 14880 / VKM B-2319 / CO-1-SRB)</name>
    <name type="common">Desulfotomaculum carboxydivorans</name>
    <dbReference type="NCBI Taxonomy" id="868595"/>
    <lineage>
        <taxon>Bacteria</taxon>
        <taxon>Bacillati</taxon>
        <taxon>Bacillota</taxon>
        <taxon>Clostridia</taxon>
        <taxon>Eubacteriales</taxon>
        <taxon>Desulfotomaculaceae</taxon>
        <taxon>Desulfotomaculum</taxon>
    </lineage>
</organism>
<feature type="compositionally biased region" description="Polar residues" evidence="1">
    <location>
        <begin position="45"/>
        <end position="79"/>
    </location>
</feature>
<gene>
    <name evidence="3" type="ordered locus">Desca_0544</name>
</gene>
<reference evidence="3" key="1">
    <citation type="submission" date="2011-05" db="EMBL/GenBank/DDBJ databases">
        <title>Complete sequence of Desulfotomaculum carboxydivorans CO-1-SRB.</title>
        <authorList>
            <consortium name="US DOE Joint Genome Institute"/>
            <person name="Lucas S."/>
            <person name="Han J."/>
            <person name="Lapidus A."/>
            <person name="Cheng J.-F."/>
            <person name="Goodwin L."/>
            <person name="Pitluck S."/>
            <person name="Peters L."/>
            <person name="Mikhailova N."/>
            <person name="Lu M."/>
            <person name="Han C."/>
            <person name="Tapia R."/>
            <person name="Land M."/>
            <person name="Hauser L."/>
            <person name="Kyrpides N."/>
            <person name="Ivanova N."/>
            <person name="Pagani I."/>
            <person name="Stams A."/>
            <person name="Plugge C."/>
            <person name="Muyzer G."/>
            <person name="Kuever J."/>
            <person name="Parshina S."/>
            <person name="Ivanova A."/>
            <person name="Nazina T."/>
            <person name="Woyke T."/>
        </authorList>
    </citation>
    <scope>NUCLEOTIDE SEQUENCE [LARGE SCALE GENOMIC DNA]</scope>
    <source>
        <strain evidence="3">CO-1-SRB</strain>
    </source>
</reference>
<name>F6B7R4_DESCC</name>
<accession>F6B7R4</accession>
<feature type="region of interest" description="Disordered" evidence="1">
    <location>
        <begin position="28"/>
        <end position="100"/>
    </location>
</feature>
<dbReference type="RefSeq" id="WP_013809689.1">
    <property type="nucleotide sequence ID" value="NC_015565.1"/>
</dbReference>
<sequence length="167" mass="17733" precursor="true">MKNIVKKFFLLIGTTVIIASLVTGCGSTNSQSNISSDQKQEQKTIDTSSTQSDQKQNAGDTGSNQSGQDQNQKTGNINKPSGPPKGGPDRDPTQDTAFLQDAASVLGITVDQLKSELQSGKKLDQIVTEKGMTMEQFHQKMPKPQQPPVKDNAVAKKGATAGNTTAN</sequence>
<dbReference type="AlphaFoldDB" id="F6B7R4"/>
<dbReference type="PROSITE" id="PS51257">
    <property type="entry name" value="PROKAR_LIPOPROTEIN"/>
    <property type="match status" value="1"/>
</dbReference>
<evidence type="ECO:0000256" key="1">
    <source>
        <dbReference type="SAM" id="MobiDB-lite"/>
    </source>
</evidence>
<dbReference type="HOGENOM" id="CLU_1608221_0_0_9"/>
<evidence type="ECO:0000256" key="2">
    <source>
        <dbReference type="SAM" id="SignalP"/>
    </source>
</evidence>
<evidence type="ECO:0000313" key="4">
    <source>
        <dbReference type="Proteomes" id="UP000009226"/>
    </source>
</evidence>
<feature type="signal peptide" evidence="2">
    <location>
        <begin position="1"/>
        <end position="19"/>
    </location>
</feature>
<keyword evidence="4" id="KW-1185">Reference proteome</keyword>